<dbReference type="FunFam" id="1.10.8.60:FF:000002">
    <property type="entry name" value="ATP-dependent Clp protease ATP-binding subunit ClpX"/>
    <property type="match status" value="1"/>
</dbReference>
<dbReference type="InterPro" id="IPR004487">
    <property type="entry name" value="Clp_protease_ATP-bd_su_ClpX"/>
</dbReference>
<dbReference type="Pfam" id="PF07724">
    <property type="entry name" value="AAA_2"/>
    <property type="match status" value="1"/>
</dbReference>
<evidence type="ECO:0000259" key="3">
    <source>
        <dbReference type="SMART" id="SM00382"/>
    </source>
</evidence>
<accession>A0A0E0L4Z5</accession>
<dbReference type="GO" id="GO:0016887">
    <property type="term" value="F:ATP hydrolysis activity"/>
    <property type="evidence" value="ECO:0007669"/>
    <property type="project" value="InterPro"/>
</dbReference>
<evidence type="ECO:0000313" key="5">
    <source>
        <dbReference type="EnsemblPlants" id="OPUNC05G21260.1"/>
    </source>
</evidence>
<evidence type="ECO:0000259" key="4">
    <source>
        <dbReference type="SMART" id="SM01086"/>
    </source>
</evidence>
<protein>
    <recommendedName>
        <fullName evidence="7">AAA+ ATPase domain-containing protein</fullName>
    </recommendedName>
</protein>
<sequence>MYSAARRLLITARTGVGAGAASRLSAAVFALRSYSSTAQSSSPRRFPTPKEIRRGLDEFVVGQDKAKKVLCVAVHNHYKRIYSESSNNSMKGSACGDVSMSGDDDIELEKSNILLIGPTGSGKTLLAKTLARFANVPFVIADATAITQAGYSGEDVESIIYNLLAAAKFNVEATKRGIVYIDEVDKLIKKVECKEDGRDVSGEGVQHALLKIFEGTVINVPRKRNQDSISDGYVEVNTKNILFICGGSFSGLEKIVSESTCAIEDTETVIWGLDFQHLIESDDLIAYGLIPEFIGRLPITVGLNDLSEAQLVQVLMEPKNAIGKQYKKLFKMNDVKLHFTENALRLIAKKAAARETGARELRSIMEDVLTEAMFEIPDAREGKEKIIAVLVDEESVGSVHSRGCGAKIFRDDGALELYVYQNNIVLPGLIPGNPKRTRIFSICLLVALSATKLWVYHTFHCFSSIYEWLVSILCKANIFTQ</sequence>
<dbReference type="InterPro" id="IPR019489">
    <property type="entry name" value="Clp_ATPase_C"/>
</dbReference>
<dbReference type="SUPFAM" id="SSF52540">
    <property type="entry name" value="P-loop containing nucleoside triphosphate hydrolases"/>
    <property type="match status" value="1"/>
</dbReference>
<dbReference type="NCBIfam" id="NF003745">
    <property type="entry name" value="PRK05342.1"/>
    <property type="match status" value="1"/>
</dbReference>
<dbReference type="eggNOG" id="KOG0745">
    <property type="taxonomic scope" value="Eukaryota"/>
</dbReference>
<dbReference type="InterPro" id="IPR003593">
    <property type="entry name" value="AAA+_ATPase"/>
</dbReference>
<evidence type="ECO:0000256" key="1">
    <source>
        <dbReference type="ARBA" id="ARBA00022741"/>
    </source>
</evidence>
<dbReference type="Proteomes" id="UP000026962">
    <property type="component" value="Chromosome 5"/>
</dbReference>
<dbReference type="GO" id="GO:0140662">
    <property type="term" value="F:ATP-dependent protein folding chaperone"/>
    <property type="evidence" value="ECO:0007669"/>
    <property type="project" value="InterPro"/>
</dbReference>
<dbReference type="FunFam" id="3.40.50.300:FF:001520">
    <property type="entry name" value="ATP-dependent Clp protease, ATP-binding subunit ClpX"/>
    <property type="match status" value="1"/>
</dbReference>
<feature type="domain" description="Clp ATPase C-terminal" evidence="4">
    <location>
        <begin position="306"/>
        <end position="396"/>
    </location>
</feature>
<feature type="domain" description="AAA+ ATPase" evidence="3">
    <location>
        <begin position="109"/>
        <end position="224"/>
    </location>
</feature>
<dbReference type="OMA" id="LDTMFDL"/>
<name>A0A0E0L4Z5_ORYPU</name>
<evidence type="ECO:0000313" key="6">
    <source>
        <dbReference type="Proteomes" id="UP000026962"/>
    </source>
</evidence>
<evidence type="ECO:0008006" key="7">
    <source>
        <dbReference type="Google" id="ProtNLM"/>
    </source>
</evidence>
<dbReference type="InterPro" id="IPR027417">
    <property type="entry name" value="P-loop_NTPase"/>
</dbReference>
<dbReference type="STRING" id="4537.A0A0E0L4Z5"/>
<keyword evidence="6" id="KW-1185">Reference proteome</keyword>
<dbReference type="PANTHER" id="PTHR48102:SF8">
    <property type="entry name" value="OS05G0533900 PROTEIN"/>
    <property type="match status" value="1"/>
</dbReference>
<dbReference type="GO" id="GO:0051082">
    <property type="term" value="F:unfolded protein binding"/>
    <property type="evidence" value="ECO:0007669"/>
    <property type="project" value="InterPro"/>
</dbReference>
<dbReference type="EnsemblPlants" id="OPUNC05G21260.1">
    <property type="protein sequence ID" value="OPUNC05G21260.1"/>
    <property type="gene ID" value="OPUNC05G21260"/>
</dbReference>
<dbReference type="Pfam" id="PF10431">
    <property type="entry name" value="ClpB_D2-small"/>
    <property type="match status" value="1"/>
</dbReference>
<dbReference type="GO" id="GO:0005524">
    <property type="term" value="F:ATP binding"/>
    <property type="evidence" value="ECO:0007669"/>
    <property type="project" value="UniProtKB-KW"/>
</dbReference>
<reference evidence="5" key="1">
    <citation type="submission" date="2015-04" db="UniProtKB">
        <authorList>
            <consortium name="EnsemblPlants"/>
        </authorList>
    </citation>
    <scope>IDENTIFICATION</scope>
</reference>
<dbReference type="GO" id="GO:0051603">
    <property type="term" value="P:proteolysis involved in protein catabolic process"/>
    <property type="evidence" value="ECO:0007669"/>
    <property type="project" value="TreeGrafter"/>
</dbReference>
<keyword evidence="2" id="KW-0067">ATP-binding</keyword>
<dbReference type="SMART" id="SM00382">
    <property type="entry name" value="AAA"/>
    <property type="match status" value="1"/>
</dbReference>
<proteinExistence type="predicted"/>
<dbReference type="Gene3D" id="3.40.50.300">
    <property type="entry name" value="P-loop containing nucleotide triphosphate hydrolases"/>
    <property type="match status" value="1"/>
</dbReference>
<evidence type="ECO:0000256" key="2">
    <source>
        <dbReference type="ARBA" id="ARBA00022840"/>
    </source>
</evidence>
<reference evidence="5" key="2">
    <citation type="submission" date="2018-05" db="EMBL/GenBank/DDBJ databases">
        <title>OpunRS2 (Oryza punctata Reference Sequence Version 2).</title>
        <authorList>
            <person name="Zhang J."/>
            <person name="Kudrna D."/>
            <person name="Lee S."/>
            <person name="Talag J."/>
            <person name="Welchert J."/>
            <person name="Wing R.A."/>
        </authorList>
    </citation>
    <scope>NUCLEOTIDE SEQUENCE [LARGE SCALE GENOMIC DNA]</scope>
</reference>
<organism evidence="5">
    <name type="scientific">Oryza punctata</name>
    <name type="common">Red rice</name>
    <dbReference type="NCBI Taxonomy" id="4537"/>
    <lineage>
        <taxon>Eukaryota</taxon>
        <taxon>Viridiplantae</taxon>
        <taxon>Streptophyta</taxon>
        <taxon>Embryophyta</taxon>
        <taxon>Tracheophyta</taxon>
        <taxon>Spermatophyta</taxon>
        <taxon>Magnoliopsida</taxon>
        <taxon>Liliopsida</taxon>
        <taxon>Poales</taxon>
        <taxon>Poaceae</taxon>
        <taxon>BOP clade</taxon>
        <taxon>Oryzoideae</taxon>
        <taxon>Oryzeae</taxon>
        <taxon>Oryzinae</taxon>
        <taxon>Oryza</taxon>
    </lineage>
</organism>
<dbReference type="InterPro" id="IPR050052">
    <property type="entry name" value="ATP-dep_Clp_protease_ClpX"/>
</dbReference>
<keyword evidence="1" id="KW-0547">Nucleotide-binding</keyword>
<dbReference type="PANTHER" id="PTHR48102">
    <property type="entry name" value="ATP-DEPENDENT CLP PROTEASE ATP-BINDING SUBUNIT CLPX-LIKE, MITOCHONDRIAL-RELATED"/>
    <property type="match status" value="1"/>
</dbReference>
<dbReference type="NCBIfam" id="TIGR00382">
    <property type="entry name" value="clpX"/>
    <property type="match status" value="1"/>
</dbReference>
<dbReference type="AlphaFoldDB" id="A0A0E0L4Z5"/>
<dbReference type="Gene3D" id="1.10.8.60">
    <property type="match status" value="1"/>
</dbReference>
<dbReference type="SMART" id="SM01086">
    <property type="entry name" value="ClpB_D2-small"/>
    <property type="match status" value="1"/>
</dbReference>
<dbReference type="InterPro" id="IPR003959">
    <property type="entry name" value="ATPase_AAA_core"/>
</dbReference>
<dbReference type="Gramene" id="OPUNC05G21260.1">
    <property type="protein sequence ID" value="OPUNC05G21260.1"/>
    <property type="gene ID" value="OPUNC05G21260"/>
</dbReference>
<dbReference type="GO" id="GO:0005759">
    <property type="term" value="C:mitochondrial matrix"/>
    <property type="evidence" value="ECO:0007669"/>
    <property type="project" value="TreeGrafter"/>
</dbReference>